<evidence type="ECO:0000313" key="1">
    <source>
        <dbReference type="EMBL" id="KAH6656323.1"/>
    </source>
</evidence>
<dbReference type="GeneID" id="70130649"/>
<dbReference type="Proteomes" id="UP000758603">
    <property type="component" value="Unassembled WGS sequence"/>
</dbReference>
<keyword evidence="2" id="KW-1185">Reference proteome</keyword>
<proteinExistence type="predicted"/>
<dbReference type="RefSeq" id="XP_045960557.1">
    <property type="nucleotide sequence ID" value="XM_046101757.1"/>
</dbReference>
<comment type="caution">
    <text evidence="1">The sequence shown here is derived from an EMBL/GenBank/DDBJ whole genome shotgun (WGS) entry which is preliminary data.</text>
</comment>
<name>A0A9P8UQ65_9PEZI</name>
<gene>
    <name evidence="1" type="ORF">BKA67DRAFT_551611</name>
</gene>
<reference evidence="1" key="1">
    <citation type="journal article" date="2021" name="Nat. Commun.">
        <title>Genetic determinants of endophytism in the Arabidopsis root mycobiome.</title>
        <authorList>
            <person name="Mesny F."/>
            <person name="Miyauchi S."/>
            <person name="Thiergart T."/>
            <person name="Pickel B."/>
            <person name="Atanasova L."/>
            <person name="Karlsson M."/>
            <person name="Huettel B."/>
            <person name="Barry K.W."/>
            <person name="Haridas S."/>
            <person name="Chen C."/>
            <person name="Bauer D."/>
            <person name="Andreopoulos W."/>
            <person name="Pangilinan J."/>
            <person name="LaButti K."/>
            <person name="Riley R."/>
            <person name="Lipzen A."/>
            <person name="Clum A."/>
            <person name="Drula E."/>
            <person name="Henrissat B."/>
            <person name="Kohler A."/>
            <person name="Grigoriev I.V."/>
            <person name="Martin F.M."/>
            <person name="Hacquard S."/>
        </authorList>
    </citation>
    <scope>NUCLEOTIDE SEQUENCE</scope>
    <source>
        <strain evidence="1">MPI-SDFR-AT-0073</strain>
    </source>
</reference>
<organism evidence="1 2">
    <name type="scientific">Truncatella angustata</name>
    <dbReference type="NCBI Taxonomy" id="152316"/>
    <lineage>
        <taxon>Eukaryota</taxon>
        <taxon>Fungi</taxon>
        <taxon>Dikarya</taxon>
        <taxon>Ascomycota</taxon>
        <taxon>Pezizomycotina</taxon>
        <taxon>Sordariomycetes</taxon>
        <taxon>Xylariomycetidae</taxon>
        <taxon>Amphisphaeriales</taxon>
        <taxon>Sporocadaceae</taxon>
        <taxon>Truncatella</taxon>
    </lineage>
</organism>
<evidence type="ECO:0000313" key="2">
    <source>
        <dbReference type="Proteomes" id="UP000758603"/>
    </source>
</evidence>
<dbReference type="EMBL" id="JAGPXC010000002">
    <property type="protein sequence ID" value="KAH6656323.1"/>
    <property type="molecule type" value="Genomic_DNA"/>
</dbReference>
<sequence>MEPVQNLVNTDYESVPLPWSQPAPFAIFPYKPLFPNLLTRVDQVRSSGFYGFFNADLLASQAADFIRSNSDADQELLVQVMRQFLNLAKQDCLAGATTKNVQVVHSCWLDIRMTLPIPSRVVPRWHTDGRMFDCKCPTKIPHSKYAFTIMGPSTRIIAPNPAATEILEKGSPTGRRWDQNQPDPELAETLARYEEVAIRLGQIIRFSWNQPDSPIHSEPDSSGLCRVFVSVLFGSEEELRDMCDFRGEKYNYWN</sequence>
<accession>A0A9P8UQ65</accession>
<dbReference type="AlphaFoldDB" id="A0A9P8UQ65"/>
<protein>
    <submittedName>
        <fullName evidence="1">Uncharacterized protein</fullName>
    </submittedName>
</protein>
<dbReference type="OrthoDB" id="10261951at2759"/>